<dbReference type="Pfam" id="PF19252">
    <property type="entry name" value="HIND"/>
    <property type="match status" value="1"/>
</dbReference>
<dbReference type="GO" id="GO:0045292">
    <property type="term" value="P:mRNA cis splicing, via spliceosome"/>
    <property type="evidence" value="ECO:0007669"/>
    <property type="project" value="TreeGrafter"/>
</dbReference>
<dbReference type="AlphaFoldDB" id="A0A4U0X0Y1"/>
<protein>
    <recommendedName>
        <fullName evidence="9">SART-1 protein</fullName>
    </recommendedName>
</protein>
<proteinExistence type="inferred from homology"/>
<dbReference type="PANTHER" id="PTHR14152:SF5">
    <property type="entry name" value="U4_U6.U5 TRI-SNRNP-ASSOCIATED PROTEIN 1"/>
    <property type="match status" value="1"/>
</dbReference>
<evidence type="ECO:0000313" key="8">
    <source>
        <dbReference type="Proteomes" id="UP000308768"/>
    </source>
</evidence>
<keyword evidence="5" id="KW-0539">Nucleus</keyword>
<dbReference type="GO" id="GO:0000481">
    <property type="term" value="P:maturation of 5S rRNA"/>
    <property type="evidence" value="ECO:0007669"/>
    <property type="project" value="TreeGrafter"/>
</dbReference>
<dbReference type="EMBL" id="NAJN01000736">
    <property type="protein sequence ID" value="TKA69381.1"/>
    <property type="molecule type" value="Genomic_DNA"/>
</dbReference>
<feature type="region of interest" description="Disordered" evidence="6">
    <location>
        <begin position="542"/>
        <end position="569"/>
    </location>
</feature>
<dbReference type="OrthoDB" id="5583at2759"/>
<sequence length="674" mass="75875">MADAISIEETNKIRVALGMKPLPVPGAPSGPVFKEAKDSDALSDEDDLSTLDKRQAKGFESWKKLQDEAEAREKQQAKKEAIKKARDAAQRFSKLEGKGLGDVDEGEELDTKTWLMQQKKRQKRLEKARRLEQELAERERQVEYTAADLAGVKVGHELNQFGDGDEQILTLRDTAVDDDEEGDELENLDLREKERLSERLELKKKKPVYNPNDEEEGGSRTLLAQYDAEIDGTQRKRFTLDGHGRTAEEADAAARGDSSKPRGMQISLDILEDDTPISDYVDPSTIKMRKSKKGKKEKMKRQKAADEDAMFLVVEAAPQSPTIDSAAMEIDVQPTQAAPVNPKRHALDVFDDDDLQAQLTAQRRQALKKRKKMRPEDLARQMREEGLATPGAIESIETPEGEDPGLVINETSEFVANLQMPVESDLPSKPKNRNPSMDAGLPTTDVEGDVEMANTYNGVEDEEELLARIKRDESTPAAGITANGLEEEDTLLKGMGGTLAMLRKRDLITDHASDDLSEKHRGRARFLAEKARLENEYENRARVQREADRKSGKLDKMSAREREEQAQYNNTQRERIVARQLAEIYARDYRPDVKLKYVDEFGRSMNQKEAFKQMSHQFHGKGSGKQKTEKRLKKIEDEKRRDAKSTLDSSQSTGMSGVAGETARKNRQAGVRLQ</sequence>
<dbReference type="Proteomes" id="UP000308768">
    <property type="component" value="Unassembled WGS sequence"/>
</dbReference>
<dbReference type="InterPro" id="IPR045347">
    <property type="entry name" value="HIND"/>
</dbReference>
<feature type="region of interest" description="Disordered" evidence="6">
    <location>
        <begin position="69"/>
        <end position="88"/>
    </location>
</feature>
<comment type="subcellular location">
    <subcellularLocation>
        <location evidence="1">Nucleus</location>
    </subcellularLocation>
</comment>
<evidence type="ECO:0000256" key="6">
    <source>
        <dbReference type="SAM" id="MobiDB-lite"/>
    </source>
</evidence>
<keyword evidence="4" id="KW-0508">mRNA splicing</keyword>
<comment type="similarity">
    <text evidence="2">Belongs to the SNU66/SART1 family.</text>
</comment>
<evidence type="ECO:0000256" key="5">
    <source>
        <dbReference type="ARBA" id="ARBA00023242"/>
    </source>
</evidence>
<feature type="region of interest" description="Disordered" evidence="6">
    <location>
        <begin position="234"/>
        <end position="262"/>
    </location>
</feature>
<feature type="region of interest" description="Disordered" evidence="6">
    <location>
        <begin position="202"/>
        <end position="221"/>
    </location>
</feature>
<evidence type="ECO:0000256" key="3">
    <source>
        <dbReference type="ARBA" id="ARBA00022664"/>
    </source>
</evidence>
<feature type="region of interest" description="Disordered" evidence="6">
    <location>
        <begin position="612"/>
        <end position="674"/>
    </location>
</feature>
<feature type="region of interest" description="Disordered" evidence="6">
    <location>
        <begin position="423"/>
        <end position="445"/>
    </location>
</feature>
<keyword evidence="3" id="KW-0507">mRNA processing</keyword>
<comment type="caution">
    <text evidence="7">The sequence shown here is derived from an EMBL/GenBank/DDBJ whole genome shotgun (WGS) entry which is preliminary data.</text>
</comment>
<evidence type="ECO:0008006" key="9">
    <source>
        <dbReference type="Google" id="ProtNLM"/>
    </source>
</evidence>
<dbReference type="GO" id="GO:0046540">
    <property type="term" value="C:U4/U6 x U5 tri-snRNP complex"/>
    <property type="evidence" value="ECO:0007669"/>
    <property type="project" value="InterPro"/>
</dbReference>
<feature type="compositionally biased region" description="Basic and acidic residues" evidence="6">
    <location>
        <begin position="626"/>
        <end position="645"/>
    </location>
</feature>
<feature type="region of interest" description="Disordered" evidence="6">
    <location>
        <begin position="19"/>
        <end position="48"/>
    </location>
</feature>
<evidence type="ECO:0000313" key="7">
    <source>
        <dbReference type="EMBL" id="TKA69381.1"/>
    </source>
</evidence>
<dbReference type="InterPro" id="IPR005011">
    <property type="entry name" value="SNU66/SART1"/>
</dbReference>
<name>A0A4U0X0Y1_9PEZI</name>
<organism evidence="7 8">
    <name type="scientific">Cryomyces minteri</name>
    <dbReference type="NCBI Taxonomy" id="331657"/>
    <lineage>
        <taxon>Eukaryota</taxon>
        <taxon>Fungi</taxon>
        <taxon>Dikarya</taxon>
        <taxon>Ascomycota</taxon>
        <taxon>Pezizomycotina</taxon>
        <taxon>Dothideomycetes</taxon>
        <taxon>Dothideomycetes incertae sedis</taxon>
        <taxon>Cryomyces</taxon>
    </lineage>
</organism>
<feature type="compositionally biased region" description="Basic and acidic residues" evidence="6">
    <location>
        <begin position="234"/>
        <end position="260"/>
    </location>
</feature>
<evidence type="ECO:0000256" key="1">
    <source>
        <dbReference type="ARBA" id="ARBA00004123"/>
    </source>
</evidence>
<gene>
    <name evidence="7" type="ORF">B0A49_07051</name>
</gene>
<dbReference type="STRING" id="331657.A0A4U0X0Y1"/>
<keyword evidence="8" id="KW-1185">Reference proteome</keyword>
<feature type="compositionally biased region" description="Basic and acidic residues" evidence="6">
    <location>
        <begin position="542"/>
        <end position="565"/>
    </location>
</feature>
<reference evidence="7 8" key="1">
    <citation type="submission" date="2017-03" db="EMBL/GenBank/DDBJ databases">
        <title>Genomes of endolithic fungi from Antarctica.</title>
        <authorList>
            <person name="Coleine C."/>
            <person name="Masonjones S."/>
            <person name="Stajich J.E."/>
        </authorList>
    </citation>
    <scope>NUCLEOTIDE SEQUENCE [LARGE SCALE GENOMIC DNA]</scope>
    <source>
        <strain evidence="7 8">CCFEE 5187</strain>
    </source>
</reference>
<accession>A0A4U0X0Y1</accession>
<feature type="compositionally biased region" description="Polar residues" evidence="6">
    <location>
        <begin position="646"/>
        <end position="655"/>
    </location>
</feature>
<evidence type="ECO:0000256" key="2">
    <source>
        <dbReference type="ARBA" id="ARBA00006076"/>
    </source>
</evidence>
<dbReference type="Pfam" id="PF03343">
    <property type="entry name" value="SART-1"/>
    <property type="match status" value="1"/>
</dbReference>
<dbReference type="PANTHER" id="PTHR14152">
    <property type="entry name" value="SQUAMOUS CELL CARCINOMA ANTIGEN RECOGNISED BY CYTOTOXIC T LYMPHOCYTES"/>
    <property type="match status" value="1"/>
</dbReference>
<evidence type="ECO:0000256" key="4">
    <source>
        <dbReference type="ARBA" id="ARBA00023187"/>
    </source>
</evidence>